<dbReference type="PROSITE" id="PS00439">
    <property type="entry name" value="ACYLTRANSF_C_1"/>
    <property type="match status" value="1"/>
</dbReference>
<gene>
    <name evidence="6" type="ORF">B0F90DRAFT_1893692</name>
</gene>
<dbReference type="Gene3D" id="3.30.559.70">
    <property type="entry name" value="Choline/Carnitine o-acyltransferase, domain 2"/>
    <property type="match status" value="1"/>
</dbReference>
<dbReference type="InterPro" id="IPR042231">
    <property type="entry name" value="Cho/carn_acyl_trans_2"/>
</dbReference>
<dbReference type="InterPro" id="IPR000542">
    <property type="entry name" value="Carn_acyl_trans"/>
</dbReference>
<evidence type="ECO:0000256" key="2">
    <source>
        <dbReference type="ARBA" id="ARBA00022679"/>
    </source>
</evidence>
<proteinExistence type="inferred from homology"/>
<protein>
    <submittedName>
        <fullName evidence="6">Choline/Carnitine o-acyltransferase-domain-containing protein</fullName>
    </submittedName>
</protein>
<dbReference type="Pfam" id="PF00755">
    <property type="entry name" value="Carn_acyltransf"/>
    <property type="match status" value="1"/>
</dbReference>
<evidence type="ECO:0000256" key="1">
    <source>
        <dbReference type="ARBA" id="ARBA00005232"/>
    </source>
</evidence>
<dbReference type="Gene3D" id="3.30.559.10">
    <property type="entry name" value="Chloramphenicol acetyltransferase-like domain"/>
    <property type="match status" value="1"/>
</dbReference>
<reference evidence="6" key="1">
    <citation type="journal article" date="2022" name="New Phytol.">
        <title>Evolutionary transition to the ectomycorrhizal habit in the genomes of a hyperdiverse lineage of mushroom-forming fungi.</title>
        <authorList>
            <person name="Looney B."/>
            <person name="Miyauchi S."/>
            <person name="Morin E."/>
            <person name="Drula E."/>
            <person name="Courty P.E."/>
            <person name="Kohler A."/>
            <person name="Kuo A."/>
            <person name="LaButti K."/>
            <person name="Pangilinan J."/>
            <person name="Lipzen A."/>
            <person name="Riley R."/>
            <person name="Andreopoulos W."/>
            <person name="He G."/>
            <person name="Johnson J."/>
            <person name="Nolan M."/>
            <person name="Tritt A."/>
            <person name="Barry K.W."/>
            <person name="Grigoriev I.V."/>
            <person name="Nagy L.G."/>
            <person name="Hibbett D."/>
            <person name="Henrissat B."/>
            <person name="Matheny P.B."/>
            <person name="Labbe J."/>
            <person name="Martin F.M."/>
        </authorList>
    </citation>
    <scope>NUCLEOTIDE SEQUENCE</scope>
    <source>
        <strain evidence="6">BPL690</strain>
    </source>
</reference>
<feature type="domain" description="Choline/carnitine acyltransferase" evidence="5">
    <location>
        <begin position="72"/>
        <end position="564"/>
    </location>
</feature>
<dbReference type="Proteomes" id="UP001203297">
    <property type="component" value="Unassembled WGS sequence"/>
</dbReference>
<feature type="active site" description="Proton acceptor" evidence="4">
    <location>
        <position position="340"/>
    </location>
</feature>
<accession>A0AAD4QNP1</accession>
<dbReference type="InterPro" id="IPR039551">
    <property type="entry name" value="Cho/carn_acyl_trans"/>
</dbReference>
<keyword evidence="7" id="KW-1185">Reference proteome</keyword>
<comment type="similarity">
    <text evidence="1">Belongs to the carnitine/choline acetyltransferase family.</text>
</comment>
<keyword evidence="3" id="KW-0012">Acyltransferase</keyword>
<evidence type="ECO:0000256" key="4">
    <source>
        <dbReference type="PIRSR" id="PIRSR600542-1"/>
    </source>
</evidence>
<organism evidence="6 7">
    <name type="scientific">Multifurca ochricompacta</name>
    <dbReference type="NCBI Taxonomy" id="376703"/>
    <lineage>
        <taxon>Eukaryota</taxon>
        <taxon>Fungi</taxon>
        <taxon>Dikarya</taxon>
        <taxon>Basidiomycota</taxon>
        <taxon>Agaricomycotina</taxon>
        <taxon>Agaricomycetes</taxon>
        <taxon>Russulales</taxon>
        <taxon>Russulaceae</taxon>
        <taxon>Multifurca</taxon>
    </lineage>
</organism>
<evidence type="ECO:0000313" key="6">
    <source>
        <dbReference type="EMBL" id="KAI0303791.1"/>
    </source>
</evidence>
<dbReference type="EMBL" id="WTXG01000008">
    <property type="protein sequence ID" value="KAI0303791.1"/>
    <property type="molecule type" value="Genomic_DNA"/>
</dbReference>
<dbReference type="SUPFAM" id="SSF52777">
    <property type="entry name" value="CoA-dependent acyltransferases"/>
    <property type="match status" value="2"/>
</dbReference>
<keyword evidence="2" id="KW-0808">Transferase</keyword>
<evidence type="ECO:0000313" key="7">
    <source>
        <dbReference type="Proteomes" id="UP001203297"/>
    </source>
</evidence>
<sequence>MTEAFNNAKNAYLVAEGGIFQVKLGNFSVFYRFQSYCTVTEFEVLLHAPSASTRRALSSSAANGRPPSLPRLPVPALQQTLPKYLRSLVPFLQEDEVRGGPSWRSALQKRQQWADEFERGIGAKCQERLSSPRNWLDDNIWLKKTYHECRSPLLIHSNWRAAWLTYRHLEFKDSLARQEIYPNTTRTAHCDSLSPQPSPHLPNARKITVMINDWLYAVEQRLRSVVHDEPVPVGILSADDRNRWTENLRYVLSLAPTNQQTLEVIQQSIFAVSLDSHTLGFHSPNSTHSARPPLAIGSLAEVDSHLHNIRSSINARNRWFDKAYTLIIETNTRAGAMGEHSPCDALLPSIVADYAVVQSIIPEALNWVTDARIIAECIAAESRAKNLIADSDDSVLWFSDYGQMDKSKVLSGLAPDGYVQMALQLAWYKSRGNFTATYETALTRAFDKARTETIRTLTEDSRAWVLSMADPSASTATRLALLRRAIQTHSALTREAATGRGIDRHLLGLRLMMRPGTGERAALFEDPLFERSQEWKLSTSALSAGNLFRGTGFGAPYHDGYGINSYQVWHRVETFMRRDIHGHIPTRDYKCAA</sequence>
<comment type="caution">
    <text evidence="6">The sequence shown here is derived from an EMBL/GenBank/DDBJ whole genome shotgun (WGS) entry which is preliminary data.</text>
</comment>
<evidence type="ECO:0000259" key="5">
    <source>
        <dbReference type="Pfam" id="PF00755"/>
    </source>
</evidence>
<dbReference type="AlphaFoldDB" id="A0AAD4QNP1"/>
<name>A0AAD4QNP1_9AGAM</name>
<dbReference type="InterPro" id="IPR023213">
    <property type="entry name" value="CAT-like_dom_sf"/>
</dbReference>
<dbReference type="PANTHER" id="PTHR22589:SF107">
    <property type="entry name" value="CHOLINE_CARNITINE ACYLTRANSFERASE DOMAIN-CONTAINING PROTEIN"/>
    <property type="match status" value="1"/>
</dbReference>
<dbReference type="GO" id="GO:0016746">
    <property type="term" value="F:acyltransferase activity"/>
    <property type="evidence" value="ECO:0007669"/>
    <property type="project" value="UniProtKB-KW"/>
</dbReference>
<dbReference type="PANTHER" id="PTHR22589">
    <property type="entry name" value="CARNITINE O-ACYLTRANSFERASE"/>
    <property type="match status" value="1"/>
</dbReference>
<evidence type="ECO:0000256" key="3">
    <source>
        <dbReference type="ARBA" id="ARBA00023315"/>
    </source>
</evidence>